<evidence type="ECO:0000256" key="3">
    <source>
        <dbReference type="ARBA" id="ARBA00022884"/>
    </source>
</evidence>
<dbReference type="InterPro" id="IPR019927">
    <property type="entry name" value="Ribosomal_uL3_bac/org-type"/>
</dbReference>
<keyword evidence="2 7" id="KW-0699">rRNA-binding</keyword>
<evidence type="ECO:0000256" key="7">
    <source>
        <dbReference type="HAMAP-Rule" id="MF_01325"/>
    </source>
</evidence>
<comment type="similarity">
    <text evidence="1 7 8">Belongs to the universal ribosomal protein uL3 family.</text>
</comment>
<dbReference type="Pfam" id="PF00297">
    <property type="entry name" value="Ribosomal_L3"/>
    <property type="match status" value="1"/>
</dbReference>
<dbReference type="RefSeq" id="WP_274153583.1">
    <property type="nucleotide sequence ID" value="NZ_CP117812.1"/>
</dbReference>
<dbReference type="InterPro" id="IPR009000">
    <property type="entry name" value="Transl_B-barrel_sf"/>
</dbReference>
<dbReference type="HAMAP" id="MF_01325_B">
    <property type="entry name" value="Ribosomal_uL3_B"/>
    <property type="match status" value="1"/>
</dbReference>
<dbReference type="InterPro" id="IPR019926">
    <property type="entry name" value="Ribosomal_uL3_CS"/>
</dbReference>
<protein>
    <recommendedName>
        <fullName evidence="6 7">Large ribosomal subunit protein uL3</fullName>
    </recommendedName>
</protein>
<evidence type="ECO:0000256" key="6">
    <source>
        <dbReference type="ARBA" id="ARBA00035243"/>
    </source>
</evidence>
<evidence type="ECO:0000256" key="1">
    <source>
        <dbReference type="ARBA" id="ARBA00006540"/>
    </source>
</evidence>
<evidence type="ECO:0000313" key="11">
    <source>
        <dbReference type="Proteomes" id="UP001214250"/>
    </source>
</evidence>
<dbReference type="EMBL" id="CP117812">
    <property type="protein sequence ID" value="WDE98714.1"/>
    <property type="molecule type" value="Genomic_DNA"/>
</dbReference>
<organism evidence="10 11">
    <name type="scientific">Lentisphaera profundi</name>
    <dbReference type="NCBI Taxonomy" id="1658616"/>
    <lineage>
        <taxon>Bacteria</taxon>
        <taxon>Pseudomonadati</taxon>
        <taxon>Lentisphaerota</taxon>
        <taxon>Lentisphaeria</taxon>
        <taxon>Lentisphaerales</taxon>
        <taxon>Lentisphaeraceae</taxon>
        <taxon>Lentisphaera</taxon>
    </lineage>
</organism>
<dbReference type="PANTHER" id="PTHR11229">
    <property type="entry name" value="50S RIBOSOMAL PROTEIN L3"/>
    <property type="match status" value="1"/>
</dbReference>
<sequence length="210" mass="22548">MIGIIGKKLGMTQVYDDKGLLVPVTVIEAGPCPVLDLKTKEKNSYSAIQIGYGSKRAKNVTKAVLGHLAKSNNQENPPALIKEIRLDADSDKEVGSVLTVAEFSDIAYVDVIGTTKGRGFQGVVKRWNFGGGRASHGGDWERKGGSIGMCNWPGRVFKGKKMPGHMGSVQRTSQGLKVIQVRPEENILMVKGAVPGFNGGFVVVKKAIKK</sequence>
<keyword evidence="5 7" id="KW-0687">Ribonucleoprotein</keyword>
<keyword evidence="4 7" id="KW-0689">Ribosomal protein</keyword>
<proteinExistence type="inferred from homology"/>
<dbReference type="SUPFAM" id="SSF50447">
    <property type="entry name" value="Translation proteins"/>
    <property type="match status" value="1"/>
</dbReference>
<dbReference type="Gene3D" id="3.30.160.810">
    <property type="match status" value="1"/>
</dbReference>
<comment type="function">
    <text evidence="7 9">One of the primary rRNA binding proteins, it binds directly near the 3'-end of the 23S rRNA, where it nucleates assembly of the 50S subunit.</text>
</comment>
<evidence type="ECO:0000256" key="8">
    <source>
        <dbReference type="RuleBase" id="RU003905"/>
    </source>
</evidence>
<dbReference type="PANTHER" id="PTHR11229:SF16">
    <property type="entry name" value="LARGE RIBOSOMAL SUBUNIT PROTEIN UL3C"/>
    <property type="match status" value="1"/>
</dbReference>
<dbReference type="Gene3D" id="2.40.30.10">
    <property type="entry name" value="Translation factors"/>
    <property type="match status" value="1"/>
</dbReference>
<reference evidence="10 11" key="1">
    <citation type="submission" date="2023-02" db="EMBL/GenBank/DDBJ databases">
        <title>Genome sequence of Lentisphaera profundi SAORIC-696.</title>
        <authorList>
            <person name="Kim e."/>
            <person name="Cho J.-C."/>
            <person name="Choi A."/>
            <person name="Kang I."/>
        </authorList>
    </citation>
    <scope>NUCLEOTIDE SEQUENCE [LARGE SCALE GENOMIC DNA]</scope>
    <source>
        <strain evidence="10 11">SAORIC-696</strain>
    </source>
</reference>
<keyword evidence="3 7" id="KW-0694">RNA-binding</keyword>
<dbReference type="PROSITE" id="PS00474">
    <property type="entry name" value="RIBOSOMAL_L3"/>
    <property type="match status" value="1"/>
</dbReference>
<evidence type="ECO:0000256" key="2">
    <source>
        <dbReference type="ARBA" id="ARBA00022730"/>
    </source>
</evidence>
<dbReference type="Proteomes" id="UP001214250">
    <property type="component" value="Chromosome 2"/>
</dbReference>
<evidence type="ECO:0000313" key="10">
    <source>
        <dbReference type="EMBL" id="WDE98714.1"/>
    </source>
</evidence>
<evidence type="ECO:0000256" key="4">
    <source>
        <dbReference type="ARBA" id="ARBA00022980"/>
    </source>
</evidence>
<dbReference type="GO" id="GO:0005840">
    <property type="term" value="C:ribosome"/>
    <property type="evidence" value="ECO:0007669"/>
    <property type="project" value="UniProtKB-KW"/>
</dbReference>
<name>A0ABY7VZK2_9BACT</name>
<evidence type="ECO:0000256" key="9">
    <source>
        <dbReference type="RuleBase" id="RU003906"/>
    </source>
</evidence>
<evidence type="ECO:0000256" key="5">
    <source>
        <dbReference type="ARBA" id="ARBA00023274"/>
    </source>
</evidence>
<keyword evidence="11" id="KW-1185">Reference proteome</keyword>
<comment type="subunit">
    <text evidence="7 9">Part of the 50S ribosomal subunit. Forms a cluster with proteins L14 and L19.</text>
</comment>
<accession>A0ABY7VZK2</accession>
<dbReference type="NCBIfam" id="TIGR03625">
    <property type="entry name" value="L3_bact"/>
    <property type="match status" value="1"/>
</dbReference>
<gene>
    <name evidence="7 10" type="primary">rplC</name>
    <name evidence="10" type="ORF">PQO03_12790</name>
</gene>
<dbReference type="InterPro" id="IPR000597">
    <property type="entry name" value="Ribosomal_uL3"/>
</dbReference>